<dbReference type="Pfam" id="PF04055">
    <property type="entry name" value="Radical_SAM"/>
    <property type="match status" value="1"/>
</dbReference>
<name>L1MMB9_9CORY</name>
<keyword evidence="4" id="KW-0408">Iron</keyword>
<dbReference type="GO" id="GO:0061798">
    <property type="term" value="F:GTP 3',8'-cyclase activity"/>
    <property type="evidence" value="ECO:0007669"/>
    <property type="project" value="TreeGrafter"/>
</dbReference>
<reference evidence="9 10" key="1">
    <citation type="submission" date="2012-05" db="EMBL/GenBank/DDBJ databases">
        <authorList>
            <person name="Weinstock G."/>
            <person name="Sodergren E."/>
            <person name="Lobos E.A."/>
            <person name="Fulton L."/>
            <person name="Fulton R."/>
            <person name="Courtney L."/>
            <person name="Fronick C."/>
            <person name="O'Laughlin M."/>
            <person name="Godfrey J."/>
            <person name="Wilson R.M."/>
            <person name="Miner T."/>
            <person name="Farmer C."/>
            <person name="Delehaunty K."/>
            <person name="Cordes M."/>
            <person name="Minx P."/>
            <person name="Tomlinson C."/>
            <person name="Chen J."/>
            <person name="Wollam A."/>
            <person name="Pepin K.H."/>
            <person name="Bhonagiri V."/>
            <person name="Zhang X."/>
            <person name="Suruliraj S."/>
            <person name="Warren W."/>
            <person name="Mitreva M."/>
            <person name="Mardis E.R."/>
            <person name="Wilson R.K."/>
        </authorList>
    </citation>
    <scope>NUCLEOTIDE SEQUENCE [LARGE SCALE GENOMIC DNA]</scope>
    <source>
        <strain evidence="9 10">F0235</strain>
    </source>
</reference>
<gene>
    <name evidence="9" type="ORF">HMPREF9997_00366</name>
</gene>
<dbReference type="CDD" id="cd21117">
    <property type="entry name" value="Twitch_MoaA"/>
    <property type="match status" value="1"/>
</dbReference>
<evidence type="ECO:0000256" key="1">
    <source>
        <dbReference type="ARBA" id="ARBA00022691"/>
    </source>
</evidence>
<evidence type="ECO:0000256" key="5">
    <source>
        <dbReference type="ARBA" id="ARBA00023014"/>
    </source>
</evidence>
<dbReference type="InterPro" id="IPR058240">
    <property type="entry name" value="rSAM_sf"/>
</dbReference>
<evidence type="ECO:0000313" key="9">
    <source>
        <dbReference type="EMBL" id="EKX92081.1"/>
    </source>
</evidence>
<dbReference type="AlphaFoldDB" id="L1MMB9"/>
<dbReference type="InterPro" id="IPR050105">
    <property type="entry name" value="MoCo_biosynth_MoaA/MoaC"/>
</dbReference>
<dbReference type="EMBL" id="AMEM01000007">
    <property type="protein sequence ID" value="EKX92081.1"/>
    <property type="molecule type" value="Genomic_DNA"/>
</dbReference>
<evidence type="ECO:0000256" key="7">
    <source>
        <dbReference type="ARBA" id="ARBA00023150"/>
    </source>
</evidence>
<dbReference type="GO" id="GO:0051539">
    <property type="term" value="F:4 iron, 4 sulfur cluster binding"/>
    <property type="evidence" value="ECO:0007669"/>
    <property type="project" value="UniProtKB-KW"/>
</dbReference>
<dbReference type="GO" id="GO:0006777">
    <property type="term" value="P:Mo-molybdopterin cofactor biosynthetic process"/>
    <property type="evidence" value="ECO:0007669"/>
    <property type="project" value="UniProtKB-KW"/>
</dbReference>
<dbReference type="PATRIC" id="fig|1035195.3.peg.336"/>
<evidence type="ECO:0000259" key="8">
    <source>
        <dbReference type="PROSITE" id="PS51918"/>
    </source>
</evidence>
<keyword evidence="7" id="KW-0501">Molybdenum cofactor biosynthesis</keyword>
<proteinExistence type="predicted"/>
<dbReference type="GO" id="GO:0061799">
    <property type="term" value="F:cyclic pyranopterin monophosphate synthase activity"/>
    <property type="evidence" value="ECO:0007669"/>
    <property type="project" value="TreeGrafter"/>
</dbReference>
<dbReference type="GO" id="GO:0046872">
    <property type="term" value="F:metal ion binding"/>
    <property type="evidence" value="ECO:0007669"/>
    <property type="project" value="UniProtKB-KW"/>
</dbReference>
<dbReference type="eggNOG" id="COG2896">
    <property type="taxonomic scope" value="Bacteria"/>
</dbReference>
<dbReference type="PANTHER" id="PTHR22960">
    <property type="entry name" value="MOLYBDOPTERIN COFACTOR SYNTHESIS PROTEIN A"/>
    <property type="match status" value="1"/>
</dbReference>
<dbReference type="InterPro" id="IPR010505">
    <property type="entry name" value="MoaA_twitch"/>
</dbReference>
<organism evidence="9 10">
    <name type="scientific">Corynebacterium durum F0235</name>
    <dbReference type="NCBI Taxonomy" id="1035195"/>
    <lineage>
        <taxon>Bacteria</taxon>
        <taxon>Bacillati</taxon>
        <taxon>Actinomycetota</taxon>
        <taxon>Actinomycetes</taxon>
        <taxon>Mycobacteriales</taxon>
        <taxon>Corynebacteriaceae</taxon>
        <taxon>Corynebacterium</taxon>
    </lineage>
</organism>
<evidence type="ECO:0000256" key="4">
    <source>
        <dbReference type="ARBA" id="ARBA00023004"/>
    </source>
</evidence>
<dbReference type="SUPFAM" id="SSF102114">
    <property type="entry name" value="Radical SAM enzymes"/>
    <property type="match status" value="1"/>
</dbReference>
<comment type="caution">
    <text evidence="9">The sequence shown here is derived from an EMBL/GenBank/DDBJ whole genome shotgun (WGS) entry which is preliminary data.</text>
</comment>
<dbReference type="NCBIfam" id="TIGR02666">
    <property type="entry name" value="moaA"/>
    <property type="match status" value="1"/>
</dbReference>
<keyword evidence="5" id="KW-0411">Iron-sulfur</keyword>
<evidence type="ECO:0000256" key="2">
    <source>
        <dbReference type="ARBA" id="ARBA00022723"/>
    </source>
</evidence>
<evidence type="ECO:0000313" key="10">
    <source>
        <dbReference type="Proteomes" id="UP000010445"/>
    </source>
</evidence>
<evidence type="ECO:0000256" key="6">
    <source>
        <dbReference type="ARBA" id="ARBA00023134"/>
    </source>
</evidence>
<dbReference type="STRING" id="1035195.HMPREF9997_00366"/>
<sequence length="309" mass="33935">MPAQGLEWTPSEQLLTDEEIIRLVTIGVRLLGIRQVRFTGGEPLLKKSLDQLIHTVKQLHTDEGKPVSTALTTNGIGLHRKATQLKDAGLDRVNISLDTLNPEHFSLLTRRDRFKDVIAGIEAAINADLSPVKINSVIMPGVNEDDILPLAEFGLYENVELRFIEQMPLGPRDQWDRSAMVTAQDIIDVISTKFDLTPDTTEEAAHSAAPASMWRISDGDMHGKIGIIASVTRPFCGACDRTRLTSDGAVRSCLFSQTETSLRDLLRQGRSDNEIAEAWAAAMWLKPAGHGIDDPSFVQPHRPMSAIGG</sequence>
<keyword evidence="10" id="KW-1185">Reference proteome</keyword>
<dbReference type="InterPro" id="IPR013483">
    <property type="entry name" value="MoaA"/>
</dbReference>
<feature type="domain" description="Radical SAM core" evidence="8">
    <location>
        <begin position="1"/>
        <end position="199"/>
    </location>
</feature>
<keyword evidence="6" id="KW-0342">GTP-binding</keyword>
<protein>
    <submittedName>
        <fullName evidence="9">Molybdenum cofactor biosynthesis protein A</fullName>
    </submittedName>
</protein>
<dbReference type="PANTHER" id="PTHR22960:SF0">
    <property type="entry name" value="MOLYBDENUM COFACTOR BIOSYNTHESIS PROTEIN 1"/>
    <property type="match status" value="1"/>
</dbReference>
<dbReference type="PROSITE" id="PS51918">
    <property type="entry name" value="RADICAL_SAM"/>
    <property type="match status" value="1"/>
</dbReference>
<dbReference type="HOGENOM" id="CLU_009273_0_1_11"/>
<keyword evidence="2" id="KW-0479">Metal-binding</keyword>
<keyword evidence="3" id="KW-0547">Nucleotide-binding</keyword>
<dbReference type="Proteomes" id="UP000010445">
    <property type="component" value="Unassembled WGS sequence"/>
</dbReference>
<dbReference type="Pfam" id="PF06463">
    <property type="entry name" value="Mob_synth_C"/>
    <property type="match status" value="1"/>
</dbReference>
<evidence type="ECO:0000256" key="3">
    <source>
        <dbReference type="ARBA" id="ARBA00022741"/>
    </source>
</evidence>
<accession>L1MMB9</accession>
<dbReference type="Gene3D" id="3.20.20.70">
    <property type="entry name" value="Aldolase class I"/>
    <property type="match status" value="1"/>
</dbReference>
<dbReference type="InterPro" id="IPR007197">
    <property type="entry name" value="rSAM"/>
</dbReference>
<keyword evidence="1" id="KW-0949">S-adenosyl-L-methionine</keyword>
<dbReference type="CDD" id="cd01335">
    <property type="entry name" value="Radical_SAM"/>
    <property type="match status" value="1"/>
</dbReference>
<dbReference type="InterPro" id="IPR013785">
    <property type="entry name" value="Aldolase_TIM"/>
</dbReference>
<dbReference type="GO" id="GO:0005525">
    <property type="term" value="F:GTP binding"/>
    <property type="evidence" value="ECO:0007669"/>
    <property type="project" value="UniProtKB-KW"/>
</dbReference>